<gene>
    <name evidence="2" type="ORF">DAT561_0441</name>
</gene>
<evidence type="ECO:0000256" key="1">
    <source>
        <dbReference type="SAM" id="Phobius"/>
    </source>
</evidence>
<keyword evidence="1" id="KW-1133">Transmembrane helix</keyword>
<dbReference type="RefSeq" id="WP_015694635.1">
    <property type="nucleotide sequence ID" value="NZ_AP018492.1"/>
</dbReference>
<feature type="transmembrane region" description="Helical" evidence="1">
    <location>
        <begin position="490"/>
        <end position="516"/>
    </location>
</feature>
<organism evidence="2 3">
    <name type="scientific">Melissococcus plutonius</name>
    <dbReference type="NCBI Taxonomy" id="33970"/>
    <lineage>
        <taxon>Bacteria</taxon>
        <taxon>Bacillati</taxon>
        <taxon>Bacillota</taxon>
        <taxon>Bacilli</taxon>
        <taxon>Lactobacillales</taxon>
        <taxon>Enterococcaceae</taxon>
        <taxon>Melissococcus</taxon>
    </lineage>
</organism>
<dbReference type="AlphaFoldDB" id="A0A2Z5Y1G8"/>
<reference evidence="2 3" key="1">
    <citation type="submission" date="2018-01" db="EMBL/GenBank/DDBJ databases">
        <title>Whole genome sequence of Melissococcus plutonius DAT561.</title>
        <authorList>
            <person name="Okumura K."/>
            <person name="Takamatsu D."/>
            <person name="Okura M."/>
        </authorList>
    </citation>
    <scope>NUCLEOTIDE SEQUENCE [LARGE SCALE GENOMIC DNA]</scope>
    <source>
        <strain evidence="2 3">DAT561</strain>
    </source>
</reference>
<dbReference type="GeneID" id="57043001"/>
<protein>
    <recommendedName>
        <fullName evidence="4">DUF2334 domain-containing protein</fullName>
    </recommendedName>
</protein>
<sequence>MKKINFIKLFIFLSLNYLFFHWFFCTPCQAVEIHEGNPEKILLVYDSLNVANGKEKDVDALQRLLTSFGVEVQSMLVDEYRAKELLNGGYSGLITMINWPDKPLKNADFLADRKVFSKKKLHIGLNMTKEEKQTFTANFHALSHRQFMLKDNQHYYQQLLDFQDQSLVAEGGEGQQFGKLVTQELTTKEYDFGLIENQQGFLPMFSHKGAIFLQSAELIGNWLGKSTPKFPILSIEGFNPMKDMQLAQQFRKQLTKLSFPYILSSTNVNLNNTLHPYKVFTNVLAAFESAGNVFLATPVVNDIKSVDNQLLTQEIEQQISLLIERNIYPVGLTIPGYWNQDEYYQNSALSIANTIILTGSSTDEIIYQKKSNHSLTFQTAFFSLPYSDLAGIEWKKNGKQSDYKFPMSTVLSFPFPDTKKQINQVIHQIKVAPIIFTRLSNNRLELQTLTQHIEFKNNRLYLNDKLVNQLDDIEEIKVKKMNTNGHFVRFFSITNFVLIATIIITLLVLSILFLIGRRNYRSKFIRERREIKK</sequence>
<dbReference type="EMBL" id="AP018492">
    <property type="protein sequence ID" value="BBC60578.1"/>
    <property type="molecule type" value="Genomic_DNA"/>
</dbReference>
<evidence type="ECO:0000313" key="3">
    <source>
        <dbReference type="Proteomes" id="UP000269226"/>
    </source>
</evidence>
<dbReference type="Proteomes" id="UP000269226">
    <property type="component" value="Chromosome"/>
</dbReference>
<evidence type="ECO:0000313" key="2">
    <source>
        <dbReference type="EMBL" id="BBC60578.1"/>
    </source>
</evidence>
<accession>A0A2Z5Y1G8</accession>
<evidence type="ECO:0008006" key="4">
    <source>
        <dbReference type="Google" id="ProtNLM"/>
    </source>
</evidence>
<proteinExistence type="predicted"/>
<keyword evidence="1" id="KW-0812">Transmembrane</keyword>
<keyword evidence="1" id="KW-0472">Membrane</keyword>
<name>A0A2Z5Y1G8_9ENTE</name>